<gene>
    <name evidence="2" type="ORF">SAMN04487961_2159</name>
</gene>
<dbReference type="InterPro" id="IPR036814">
    <property type="entry name" value="YqcC-like_sf"/>
</dbReference>
<reference evidence="3" key="1">
    <citation type="submission" date="2016-10" db="EMBL/GenBank/DDBJ databases">
        <authorList>
            <person name="Varghese N."/>
            <person name="Submissions S."/>
        </authorList>
    </citation>
    <scope>NUCLEOTIDE SEQUENCE [LARGE SCALE GENOMIC DNA]</scope>
    <source>
        <strain evidence="3">CGMCC 1.6775</strain>
    </source>
</reference>
<dbReference type="RefSeq" id="WP_092002954.1">
    <property type="nucleotide sequence ID" value="NZ_FOUR01000004.1"/>
</dbReference>
<proteinExistence type="predicted"/>
<protein>
    <submittedName>
        <fullName evidence="2">Uncharacterized conserved protein YqcC, DUF446 family</fullName>
    </submittedName>
</protein>
<evidence type="ECO:0000259" key="1">
    <source>
        <dbReference type="Pfam" id="PF04287"/>
    </source>
</evidence>
<dbReference type="Proteomes" id="UP000199339">
    <property type="component" value="Unassembled WGS sequence"/>
</dbReference>
<dbReference type="GO" id="GO:0044010">
    <property type="term" value="P:single-species biofilm formation"/>
    <property type="evidence" value="ECO:0007669"/>
    <property type="project" value="TreeGrafter"/>
</dbReference>
<dbReference type="Pfam" id="PF04287">
    <property type="entry name" value="DUF446"/>
    <property type="match status" value="1"/>
</dbReference>
<dbReference type="PANTHER" id="PTHR39586:SF1">
    <property type="entry name" value="CYTOPLASMIC PROTEIN"/>
    <property type="match status" value="1"/>
</dbReference>
<organism evidence="2 3">
    <name type="scientific">Marinobacter pelagius</name>
    <dbReference type="NCBI Taxonomy" id="379482"/>
    <lineage>
        <taxon>Bacteria</taxon>
        <taxon>Pseudomonadati</taxon>
        <taxon>Pseudomonadota</taxon>
        <taxon>Gammaproteobacteria</taxon>
        <taxon>Pseudomonadales</taxon>
        <taxon>Marinobacteraceae</taxon>
        <taxon>Marinobacter</taxon>
    </lineage>
</organism>
<dbReference type="PIRSF" id="PIRSF006257">
    <property type="entry name" value="UCP006257"/>
    <property type="match status" value="1"/>
</dbReference>
<dbReference type="InterPro" id="IPR023376">
    <property type="entry name" value="YqcC-like_dom"/>
</dbReference>
<evidence type="ECO:0000313" key="2">
    <source>
        <dbReference type="EMBL" id="SFN10194.1"/>
    </source>
</evidence>
<dbReference type="EMBL" id="FOUR01000004">
    <property type="protein sequence ID" value="SFN10194.1"/>
    <property type="molecule type" value="Genomic_DNA"/>
</dbReference>
<dbReference type="PANTHER" id="PTHR39586">
    <property type="entry name" value="CYTOPLASMIC PROTEIN-RELATED"/>
    <property type="match status" value="1"/>
</dbReference>
<accession>A0A1I4W8W1</accession>
<name>A0A1I4W8W1_9GAMM</name>
<dbReference type="SUPFAM" id="SSF158452">
    <property type="entry name" value="YqcC-like"/>
    <property type="match status" value="1"/>
</dbReference>
<dbReference type="Gene3D" id="1.20.1440.40">
    <property type="entry name" value="YqcC-like"/>
    <property type="match status" value="1"/>
</dbReference>
<feature type="domain" description="YqcC-like" evidence="1">
    <location>
        <begin position="11"/>
        <end position="107"/>
    </location>
</feature>
<dbReference type="OrthoDB" id="8794567at2"/>
<dbReference type="AlphaFoldDB" id="A0A1I4W8W1"/>
<dbReference type="InterPro" id="IPR007384">
    <property type="entry name" value="UCP006257"/>
</dbReference>
<evidence type="ECO:0000313" key="3">
    <source>
        <dbReference type="Proteomes" id="UP000199339"/>
    </source>
</evidence>
<keyword evidence="3" id="KW-1185">Reference proteome</keyword>
<sequence length="111" mass="12899">MTDEQKKVARVADSLLQIEIELRQLEVWESEPPPEEAFQSDKPFCLDTMEFTQWLQFVFVERMKILIENDHPLPEVSGIAPMAEEHFRGRAESGHGLIRELEMMDKLLSGK</sequence>